<dbReference type="PIRSF" id="PIRSF006630">
    <property type="entry name" value="NADS_GAT"/>
    <property type="match status" value="1"/>
</dbReference>
<comment type="pathway">
    <text evidence="1 8">Cofactor biosynthesis; NAD(+) biosynthesis; NAD(+) from deamido-NAD(+) (L-Gln route): step 1/1.</text>
</comment>
<dbReference type="AlphaFoldDB" id="A0A1J7J630"/>
<feature type="domain" description="CN hydrolase" evidence="9">
    <location>
        <begin position="5"/>
        <end position="275"/>
    </location>
</feature>
<dbReference type="InParanoid" id="A0A1J7J630"/>
<reference evidence="10 11" key="1">
    <citation type="submission" date="2016-10" db="EMBL/GenBank/DDBJ databases">
        <title>Draft genome sequence of Coniochaeta ligniaria NRRL30616, a lignocellulolytic fungus for bioabatement of inhibitors in plant biomass hydrolysates.</title>
        <authorList>
            <consortium name="DOE Joint Genome Institute"/>
            <person name="Jimenez D.J."/>
            <person name="Hector R.E."/>
            <person name="Riley R."/>
            <person name="Sun H."/>
            <person name="Grigoriev I.V."/>
            <person name="Van Elsas J.D."/>
            <person name="Nichols N.N."/>
        </authorList>
    </citation>
    <scope>NUCLEOTIDE SEQUENCE [LARGE SCALE GENOMIC DNA]</scope>
    <source>
        <strain evidence="10 11">NRRL 30616</strain>
    </source>
</reference>
<dbReference type="GO" id="GO:0005634">
    <property type="term" value="C:nucleus"/>
    <property type="evidence" value="ECO:0007669"/>
    <property type="project" value="EnsemblFungi"/>
</dbReference>
<dbReference type="Pfam" id="PF02540">
    <property type="entry name" value="NAD_synthase"/>
    <property type="match status" value="1"/>
</dbReference>
<sequence length="707" mass="79510">MAPLITLATCSLNQWALDWEGNLGRIKRSIHKAKEAGATLRVGPELEISGYGCLDHYLESDTYDHAIDMLFSILTDSSLHGILIDVGLPIMHRGCRYNCRAIILDGKLLCLRPKIFLANDGNFRENRFFTPWNRPRYVEKYNLPPLLSQNQGTRQVPIGDVILSLNDTTLSAETCEELFTPQAPHINMALNGVEIFTNSSGSHHSLRKLNERISLIQEATRKNGGIYLYANQSGCDGDRLLYDGCSMIMVNGEIVAQGSQFSLEDVEVITATVDLEEVRSYRFAPSRNFQATQAPVYERIEVDFTLGHDNIDVLEIPTPARPPRYHLPEEEIALGPACWLWDYLRRSKAAGYLVPLSGGIDSCATATIVYSMCRLVVQAIKAGNEEVIADVKRIAAFSKTLPETPEEFCNQIFHTVYMGMANQSSKETRQRAKDLAARIGSYHTDMNIDDTFHATKGLLTQGTGFEPRFKVHGGSVTENLALQNIQARSRMVIAYYYAQMLPTVRERPGGGSLLVLGSSNVDECLRGYLTKYDCSSADINPIGSISKTDLKRFIAWASASFDMPVLEEFIHAIPTAELEPITEDYVQSDEVDMGMTYAELSRFGTLRKQHKLGPYGMFLRLLNEWGGDDGKLGPREIADKVKRFHYYHFINRHKQTVATPAYHAEAYSPDDHRFDLRPFLYPPAFGSWSFKKIDERVAALEKRSERK</sequence>
<evidence type="ECO:0000313" key="11">
    <source>
        <dbReference type="Proteomes" id="UP000182658"/>
    </source>
</evidence>
<dbReference type="InterPro" id="IPR022310">
    <property type="entry name" value="NAD/GMP_synthase"/>
</dbReference>
<dbReference type="NCBIfam" id="TIGR00552">
    <property type="entry name" value="nadE"/>
    <property type="match status" value="1"/>
</dbReference>
<keyword evidence="5 8" id="KW-0067">ATP-binding</keyword>
<dbReference type="CDD" id="cd07570">
    <property type="entry name" value="GAT_Gln-NAD-synth"/>
    <property type="match status" value="1"/>
</dbReference>
<evidence type="ECO:0000256" key="3">
    <source>
        <dbReference type="ARBA" id="ARBA00022598"/>
    </source>
</evidence>
<dbReference type="HAMAP" id="MF_02090">
    <property type="entry name" value="NadE_glutamine_dep"/>
    <property type="match status" value="1"/>
</dbReference>
<evidence type="ECO:0000256" key="7">
    <source>
        <dbReference type="ARBA" id="ARBA00052340"/>
    </source>
</evidence>
<dbReference type="FunFam" id="3.40.50.620:FF:000036">
    <property type="entry name" value="Glutamine-dependent NAD(+) synthetase"/>
    <property type="match status" value="1"/>
</dbReference>
<dbReference type="PANTHER" id="PTHR23090">
    <property type="entry name" value="NH 3 /GLUTAMINE-DEPENDENT NAD + SYNTHETASE"/>
    <property type="match status" value="1"/>
</dbReference>
<dbReference type="EMBL" id="KV875093">
    <property type="protein sequence ID" value="OIW35238.1"/>
    <property type="molecule type" value="Genomic_DNA"/>
</dbReference>
<evidence type="ECO:0000256" key="2">
    <source>
        <dbReference type="ARBA" id="ARBA00007145"/>
    </source>
</evidence>
<organism evidence="10 11">
    <name type="scientific">Coniochaeta ligniaria NRRL 30616</name>
    <dbReference type="NCBI Taxonomy" id="1408157"/>
    <lineage>
        <taxon>Eukaryota</taxon>
        <taxon>Fungi</taxon>
        <taxon>Dikarya</taxon>
        <taxon>Ascomycota</taxon>
        <taxon>Pezizomycotina</taxon>
        <taxon>Sordariomycetes</taxon>
        <taxon>Sordariomycetidae</taxon>
        <taxon>Coniochaetales</taxon>
        <taxon>Coniochaetaceae</taxon>
        <taxon>Coniochaeta</taxon>
    </lineage>
</organism>
<evidence type="ECO:0000256" key="1">
    <source>
        <dbReference type="ARBA" id="ARBA00005188"/>
    </source>
</evidence>
<evidence type="ECO:0000256" key="6">
    <source>
        <dbReference type="ARBA" id="ARBA00023027"/>
    </source>
</evidence>
<evidence type="ECO:0000313" key="10">
    <source>
        <dbReference type="EMBL" id="OIW35238.1"/>
    </source>
</evidence>
<proteinExistence type="inferred from homology"/>
<dbReference type="STRING" id="1408157.A0A1J7J630"/>
<keyword evidence="6 8" id="KW-0520">NAD</keyword>
<dbReference type="Proteomes" id="UP000182658">
    <property type="component" value="Unassembled WGS sequence"/>
</dbReference>
<dbReference type="InterPro" id="IPR014729">
    <property type="entry name" value="Rossmann-like_a/b/a_fold"/>
</dbReference>
<evidence type="ECO:0000256" key="8">
    <source>
        <dbReference type="PIRNR" id="PIRNR006630"/>
    </source>
</evidence>
<dbReference type="SUPFAM" id="SSF52402">
    <property type="entry name" value="Adenine nucleotide alpha hydrolases-like"/>
    <property type="match status" value="1"/>
</dbReference>
<dbReference type="GO" id="GO:0003952">
    <property type="term" value="F:NAD+ synthase (glutamine-hydrolyzing) activity"/>
    <property type="evidence" value="ECO:0007669"/>
    <property type="project" value="UniProtKB-UniRule"/>
</dbReference>
<dbReference type="FunCoup" id="A0A1J7J630">
    <property type="interactions" value="739"/>
</dbReference>
<dbReference type="UniPathway" id="UPA00253">
    <property type="reaction ID" value="UER00334"/>
</dbReference>
<dbReference type="GO" id="GO:0004359">
    <property type="term" value="F:glutaminase activity"/>
    <property type="evidence" value="ECO:0007669"/>
    <property type="project" value="EnsemblFungi"/>
</dbReference>
<keyword evidence="4 8" id="KW-0547">Nucleotide-binding</keyword>
<evidence type="ECO:0000259" key="9">
    <source>
        <dbReference type="PROSITE" id="PS50263"/>
    </source>
</evidence>
<dbReference type="SUPFAM" id="SSF56317">
    <property type="entry name" value="Carbon-nitrogen hydrolase"/>
    <property type="match status" value="1"/>
</dbReference>
<accession>A0A1J7J630</accession>
<dbReference type="GO" id="GO:0034354">
    <property type="term" value="P:'de novo' NAD+ biosynthetic process from L-tryptophan"/>
    <property type="evidence" value="ECO:0007669"/>
    <property type="project" value="EnsemblFungi"/>
</dbReference>
<dbReference type="Gene3D" id="3.60.110.10">
    <property type="entry name" value="Carbon-nitrogen hydrolase"/>
    <property type="match status" value="1"/>
</dbReference>
<dbReference type="FunFam" id="3.60.110.10:FF:000003">
    <property type="entry name" value="Glutamine-dependent NAD(+) synthetase"/>
    <property type="match status" value="1"/>
</dbReference>
<keyword evidence="11" id="KW-1185">Reference proteome</keyword>
<gene>
    <name evidence="10" type="ORF">CONLIGDRAFT_46843</name>
</gene>
<evidence type="ECO:0000256" key="4">
    <source>
        <dbReference type="ARBA" id="ARBA00022741"/>
    </source>
</evidence>
<name>A0A1J7J630_9PEZI</name>
<dbReference type="InterPro" id="IPR003694">
    <property type="entry name" value="NAD_synthase"/>
</dbReference>
<dbReference type="CDD" id="cd00553">
    <property type="entry name" value="NAD_synthase"/>
    <property type="match status" value="1"/>
</dbReference>
<dbReference type="InterPro" id="IPR014445">
    <property type="entry name" value="Gln-dep_NAD_synthase"/>
</dbReference>
<dbReference type="InterPro" id="IPR036526">
    <property type="entry name" value="C-N_Hydrolase_sf"/>
</dbReference>
<evidence type="ECO:0000256" key="5">
    <source>
        <dbReference type="ARBA" id="ARBA00022840"/>
    </source>
</evidence>
<protein>
    <recommendedName>
        <fullName evidence="8">Glutamine-dependent NAD(+) synthetase</fullName>
        <ecNumber evidence="8">6.3.5.1</ecNumber>
    </recommendedName>
    <alternativeName>
        <fullName evidence="8">NAD(+) synthase [glutamine-hydrolyzing]</fullName>
    </alternativeName>
</protein>
<dbReference type="GO" id="GO:0005737">
    <property type="term" value="C:cytoplasm"/>
    <property type="evidence" value="ECO:0007669"/>
    <property type="project" value="EnsemblFungi"/>
</dbReference>
<dbReference type="PROSITE" id="PS50263">
    <property type="entry name" value="CN_HYDROLASE"/>
    <property type="match status" value="1"/>
</dbReference>
<dbReference type="Pfam" id="PF00795">
    <property type="entry name" value="CN_hydrolase"/>
    <property type="match status" value="1"/>
</dbReference>
<dbReference type="InterPro" id="IPR003010">
    <property type="entry name" value="C-N_Hydrolase"/>
</dbReference>
<comment type="similarity">
    <text evidence="2 8">In the C-terminal section; belongs to the NAD synthetase family.</text>
</comment>
<dbReference type="Gene3D" id="3.40.50.620">
    <property type="entry name" value="HUPs"/>
    <property type="match status" value="1"/>
</dbReference>
<dbReference type="OrthoDB" id="2020662at2759"/>
<dbReference type="EC" id="6.3.5.1" evidence="8"/>
<dbReference type="PANTHER" id="PTHR23090:SF9">
    <property type="entry name" value="GLUTAMINE-DEPENDENT NAD(+) SYNTHETASE"/>
    <property type="match status" value="1"/>
</dbReference>
<keyword evidence="3 8" id="KW-0436">Ligase</keyword>
<comment type="catalytic activity">
    <reaction evidence="7 8">
        <text>deamido-NAD(+) + L-glutamine + ATP + H2O = L-glutamate + AMP + diphosphate + NAD(+) + H(+)</text>
        <dbReference type="Rhea" id="RHEA:24384"/>
        <dbReference type="ChEBI" id="CHEBI:15377"/>
        <dbReference type="ChEBI" id="CHEBI:15378"/>
        <dbReference type="ChEBI" id="CHEBI:29985"/>
        <dbReference type="ChEBI" id="CHEBI:30616"/>
        <dbReference type="ChEBI" id="CHEBI:33019"/>
        <dbReference type="ChEBI" id="CHEBI:57540"/>
        <dbReference type="ChEBI" id="CHEBI:58359"/>
        <dbReference type="ChEBI" id="CHEBI:58437"/>
        <dbReference type="ChEBI" id="CHEBI:456215"/>
        <dbReference type="EC" id="6.3.5.1"/>
    </reaction>
</comment>
<dbReference type="GO" id="GO:0005524">
    <property type="term" value="F:ATP binding"/>
    <property type="evidence" value="ECO:0007669"/>
    <property type="project" value="UniProtKB-UniRule"/>
</dbReference>